<keyword evidence="2" id="KW-1185">Reference proteome</keyword>
<dbReference type="SUPFAM" id="SSF89919">
    <property type="entry name" value="Ribosome-binding factor A, RbfA"/>
    <property type="match status" value="1"/>
</dbReference>
<reference evidence="1 2" key="1">
    <citation type="submission" date="2022-11" db="EMBL/GenBank/DDBJ databases">
        <title>Mucor velutinosus strain NIH1002 WGS.</title>
        <authorList>
            <person name="Subramanian P."/>
            <person name="Mullikin J.C."/>
            <person name="Segre J.A."/>
            <person name="Zelazny A.M."/>
        </authorList>
    </citation>
    <scope>NUCLEOTIDE SEQUENCE [LARGE SCALE GENOMIC DNA]</scope>
    <source>
        <strain evidence="1 2">NIH1002</strain>
    </source>
</reference>
<dbReference type="EMBL" id="JASEJX010000013">
    <property type="protein sequence ID" value="KAK4518331.1"/>
    <property type="molecule type" value="Genomic_DNA"/>
</dbReference>
<proteinExistence type="predicted"/>
<protein>
    <submittedName>
        <fullName evidence="1">Phospholipase</fullName>
    </submittedName>
</protein>
<dbReference type="AlphaFoldDB" id="A0AAN7I2E2"/>
<dbReference type="InterPro" id="IPR023799">
    <property type="entry name" value="RbfA_dom_sf"/>
</dbReference>
<name>A0AAN7I2E2_9FUNG</name>
<evidence type="ECO:0000313" key="2">
    <source>
        <dbReference type="Proteomes" id="UP001304243"/>
    </source>
</evidence>
<dbReference type="InterPro" id="IPR000238">
    <property type="entry name" value="RbfA"/>
</dbReference>
<sequence length="222" mass="25720">MQFMRNNQKNAAMAVRFMSSAATKPKKQPKLPRYSPQNQQILDDMMIPGPALRFFKTKKERRRPNGDSLTTSTSIEQLYTTPARLVNYNEFDSAPNIPQQRLAERLQRAISTMYSTEVMPSQWVTPGHVTIRGVKVSRNLRKCRVLYEPSSTVKKERGNVHRALQDYTPLLSSMIRNHAQLKRPLSLKFVSDSQAKEMEDVFEKLMAMEKEKQKEEEDTLLK</sequence>
<accession>A0AAN7I2E2</accession>
<dbReference type="GO" id="GO:0006364">
    <property type="term" value="P:rRNA processing"/>
    <property type="evidence" value="ECO:0007669"/>
    <property type="project" value="InterPro"/>
</dbReference>
<dbReference type="Gene3D" id="3.30.300.20">
    <property type="match status" value="1"/>
</dbReference>
<dbReference type="InterPro" id="IPR015946">
    <property type="entry name" value="KH_dom-like_a/b"/>
</dbReference>
<dbReference type="Pfam" id="PF02033">
    <property type="entry name" value="RBFA"/>
    <property type="match status" value="1"/>
</dbReference>
<dbReference type="RefSeq" id="XP_064684997.1">
    <property type="nucleotide sequence ID" value="XM_064821077.1"/>
</dbReference>
<gene>
    <name evidence="1" type="ORF">ATC70_001684</name>
</gene>
<evidence type="ECO:0000313" key="1">
    <source>
        <dbReference type="EMBL" id="KAK4518331.1"/>
    </source>
</evidence>
<dbReference type="Proteomes" id="UP001304243">
    <property type="component" value="Unassembled WGS sequence"/>
</dbReference>
<dbReference type="GeneID" id="89945386"/>
<comment type="caution">
    <text evidence="1">The sequence shown here is derived from an EMBL/GenBank/DDBJ whole genome shotgun (WGS) entry which is preliminary data.</text>
</comment>
<organism evidence="1 2">
    <name type="scientific">Mucor velutinosus</name>
    <dbReference type="NCBI Taxonomy" id="708070"/>
    <lineage>
        <taxon>Eukaryota</taxon>
        <taxon>Fungi</taxon>
        <taxon>Fungi incertae sedis</taxon>
        <taxon>Mucoromycota</taxon>
        <taxon>Mucoromycotina</taxon>
        <taxon>Mucoromycetes</taxon>
        <taxon>Mucorales</taxon>
        <taxon>Mucorineae</taxon>
        <taxon>Mucoraceae</taxon>
        <taxon>Mucor</taxon>
    </lineage>
</organism>